<evidence type="ECO:0000313" key="2">
    <source>
        <dbReference type="Proteomes" id="UP001056336"/>
    </source>
</evidence>
<proteinExistence type="predicted"/>
<protein>
    <submittedName>
        <fullName evidence="1">DUF5703 family protein</fullName>
    </submittedName>
</protein>
<dbReference type="EMBL" id="CP097332">
    <property type="protein sequence ID" value="UQX86628.1"/>
    <property type="molecule type" value="Genomic_DNA"/>
</dbReference>
<dbReference type="Pfam" id="PF18963">
    <property type="entry name" value="DUF5703"/>
    <property type="match status" value="1"/>
</dbReference>
<sequence length="76" mass="8574">MLTENPADSDPDWEYAPLRIPSDVTRVSAAVRLALHAEYGGWELARVRKYTDGSRQVLLRRKRRPADSLPMPGLIA</sequence>
<name>A0ABY4QRP5_9ACTN</name>
<evidence type="ECO:0000313" key="1">
    <source>
        <dbReference type="EMBL" id="UQX86628.1"/>
    </source>
</evidence>
<accession>A0ABY4QRP5</accession>
<dbReference type="RefSeq" id="WP_249768965.1">
    <property type="nucleotide sequence ID" value="NZ_CP097332.1"/>
</dbReference>
<keyword evidence="2" id="KW-1185">Reference proteome</keyword>
<organism evidence="1 2">
    <name type="scientific">Jatrophihabitans telluris</name>
    <dbReference type="NCBI Taxonomy" id="2038343"/>
    <lineage>
        <taxon>Bacteria</taxon>
        <taxon>Bacillati</taxon>
        <taxon>Actinomycetota</taxon>
        <taxon>Actinomycetes</taxon>
        <taxon>Jatrophihabitantales</taxon>
        <taxon>Jatrophihabitantaceae</taxon>
        <taxon>Jatrophihabitans</taxon>
    </lineage>
</organism>
<gene>
    <name evidence="1" type="ORF">M6D93_09910</name>
</gene>
<dbReference type="Proteomes" id="UP001056336">
    <property type="component" value="Chromosome"/>
</dbReference>
<dbReference type="InterPro" id="IPR043758">
    <property type="entry name" value="DUF5703"/>
</dbReference>
<reference evidence="1" key="2">
    <citation type="submission" date="2022-05" db="EMBL/GenBank/DDBJ databases">
        <authorList>
            <person name="Kim J.-S."/>
            <person name="Lee K."/>
            <person name="Suh M."/>
            <person name="Eom M."/>
            <person name="Kim J.-S."/>
            <person name="Kim D.-S."/>
            <person name="Ko S.-H."/>
            <person name="Shin Y."/>
            <person name="Lee J.-S."/>
        </authorList>
    </citation>
    <scope>NUCLEOTIDE SEQUENCE</scope>
    <source>
        <strain evidence="1">N237</strain>
    </source>
</reference>
<reference evidence="1" key="1">
    <citation type="journal article" date="2018" name="Int. J. Syst. Evol. Microbiol.">
        <title>Jatrophihabitans telluris sp. nov., isolated from sediment soil of lava forest wetlands and the emended description of the genus Jatrophihabitans.</title>
        <authorList>
            <person name="Lee K.C."/>
            <person name="Suh M.K."/>
            <person name="Eom M.K."/>
            <person name="Kim K.K."/>
            <person name="Kim J.S."/>
            <person name="Kim D.S."/>
            <person name="Ko S.H."/>
            <person name="Shin Y.K."/>
            <person name="Lee J.S."/>
        </authorList>
    </citation>
    <scope>NUCLEOTIDE SEQUENCE</scope>
    <source>
        <strain evidence="1">N237</strain>
    </source>
</reference>